<proteinExistence type="predicted"/>
<organism evidence="1 2">
    <name type="scientific">Phycomyces blakesleeanus (strain ATCC 8743b / DSM 1359 / FGSC 10004 / NBRC 33097 / NRRL 1555)</name>
    <dbReference type="NCBI Taxonomy" id="763407"/>
    <lineage>
        <taxon>Eukaryota</taxon>
        <taxon>Fungi</taxon>
        <taxon>Fungi incertae sedis</taxon>
        <taxon>Mucoromycota</taxon>
        <taxon>Mucoromycotina</taxon>
        <taxon>Mucoromycetes</taxon>
        <taxon>Mucorales</taxon>
        <taxon>Phycomycetaceae</taxon>
        <taxon>Phycomyces</taxon>
    </lineage>
</organism>
<dbReference type="EMBL" id="KV440975">
    <property type="protein sequence ID" value="OAD77036.1"/>
    <property type="molecule type" value="Genomic_DNA"/>
</dbReference>
<dbReference type="InParanoid" id="A0A167P0Y4"/>
<dbReference type="Proteomes" id="UP000077315">
    <property type="component" value="Unassembled WGS sequence"/>
</dbReference>
<dbReference type="VEuPathDB" id="FungiDB:PHYBLDRAFT_68155"/>
<dbReference type="AlphaFoldDB" id="A0A167P0Y4"/>
<reference evidence="2" key="1">
    <citation type="submission" date="2015-06" db="EMBL/GenBank/DDBJ databases">
        <title>Expansion of signal transduction pathways in fungi by whole-genome duplication.</title>
        <authorList>
            <consortium name="DOE Joint Genome Institute"/>
            <person name="Corrochano L.M."/>
            <person name="Kuo A."/>
            <person name="Marcet-Houben M."/>
            <person name="Polaino S."/>
            <person name="Salamov A."/>
            <person name="Villalobos J.M."/>
            <person name="Alvarez M.I."/>
            <person name="Avalos J."/>
            <person name="Benito E.P."/>
            <person name="Benoit I."/>
            <person name="Burger G."/>
            <person name="Camino L.P."/>
            <person name="Canovas D."/>
            <person name="Cerda-Olmedo E."/>
            <person name="Cheng J.-F."/>
            <person name="Dominguez A."/>
            <person name="Elias M."/>
            <person name="Eslava A.P."/>
            <person name="Glaser F."/>
            <person name="Grimwood J."/>
            <person name="Gutierrez G."/>
            <person name="Heitman J."/>
            <person name="Henrissat B."/>
            <person name="Iturriaga E.A."/>
            <person name="Lang B.F."/>
            <person name="Lavin J.L."/>
            <person name="Lee S."/>
            <person name="Li W."/>
            <person name="Lindquist E."/>
            <person name="Lopez-Garcia S."/>
            <person name="Luque E.M."/>
            <person name="Marcos A.T."/>
            <person name="Martin J."/>
            <person name="McCluskey K."/>
            <person name="Medina H.R."/>
            <person name="Miralles-Duran A."/>
            <person name="Miyazaki A."/>
            <person name="Munoz-Torres E."/>
            <person name="Oguiza J.A."/>
            <person name="Ohm R."/>
            <person name="Olmedo M."/>
            <person name="Orejas M."/>
            <person name="Ortiz-Castellanos L."/>
            <person name="Pisabarro A.G."/>
            <person name="Rodriguez-Romero J."/>
            <person name="Ruiz-Herrera J."/>
            <person name="Ruiz-Vazquez R."/>
            <person name="Sanz C."/>
            <person name="Schackwitz W."/>
            <person name="Schmutz J."/>
            <person name="Shahriari M."/>
            <person name="Shelest E."/>
            <person name="Silva-Franco F."/>
            <person name="Soanes D."/>
            <person name="Syed K."/>
            <person name="Tagua V.G."/>
            <person name="Talbot N.J."/>
            <person name="Thon M."/>
            <person name="De vries R.P."/>
            <person name="Wiebenga A."/>
            <person name="Yadav J.S."/>
            <person name="Braun E.L."/>
            <person name="Baker S."/>
            <person name="Garre V."/>
            <person name="Horwitz B."/>
            <person name="Torres-Martinez S."/>
            <person name="Idnurm A."/>
            <person name="Herrera-Estrella A."/>
            <person name="Gabaldon T."/>
            <person name="Grigoriev I.V."/>
        </authorList>
    </citation>
    <scope>NUCLEOTIDE SEQUENCE [LARGE SCALE GENOMIC DNA]</scope>
    <source>
        <strain evidence="2">NRRL 1555(-)</strain>
    </source>
</reference>
<protein>
    <submittedName>
        <fullName evidence="1">Uncharacterized protein</fullName>
    </submittedName>
</protein>
<dbReference type="GeneID" id="29002803"/>
<dbReference type="RefSeq" id="XP_018295076.1">
    <property type="nucleotide sequence ID" value="XM_018441897.1"/>
</dbReference>
<gene>
    <name evidence="1" type="ORF">PHYBLDRAFT_68155</name>
</gene>
<name>A0A167P0Y4_PHYB8</name>
<evidence type="ECO:0000313" key="2">
    <source>
        <dbReference type="Proteomes" id="UP000077315"/>
    </source>
</evidence>
<evidence type="ECO:0000313" key="1">
    <source>
        <dbReference type="EMBL" id="OAD77036.1"/>
    </source>
</evidence>
<accession>A0A167P0Y4</accession>
<sequence length="121" mass="13610">MFFFLYHSGCPYISNTIIRSIIVIVSIVDNITKIVNIIISYCWSSVVFDSHINFYKTSPIKNTALISGANDKYRPKIFCAVALGIDQSLTSSGMIQIIRSYIGAQAEESHQDSTKIHSWEI</sequence>
<keyword evidence="2" id="KW-1185">Reference proteome</keyword>